<evidence type="ECO:0000256" key="2">
    <source>
        <dbReference type="ARBA" id="ARBA00005084"/>
    </source>
</evidence>
<dbReference type="InterPro" id="IPR009029">
    <property type="entry name" value="HMG_CoA_Rdtase_sub-bd_dom_sf"/>
</dbReference>
<dbReference type="Gene3D" id="3.30.70.420">
    <property type="entry name" value="Hydroxymethylglutaryl-CoA reductase, class I/II, NAD/NADP-binding domain"/>
    <property type="match status" value="1"/>
</dbReference>
<dbReference type="Pfam" id="PF12349">
    <property type="entry name" value="Sterol-sensing"/>
    <property type="match status" value="1"/>
</dbReference>
<dbReference type="Pfam" id="PF00368">
    <property type="entry name" value="HMG-CoA_red"/>
    <property type="match status" value="1"/>
</dbReference>
<gene>
    <name evidence="14" type="ORF">PVAND_000720</name>
</gene>
<dbReference type="Proteomes" id="UP001107558">
    <property type="component" value="Chromosome 3"/>
</dbReference>
<dbReference type="FunFam" id="3.90.770.10:FF:000001">
    <property type="entry name" value="3-hydroxy-3-methylglutaryl coenzyme A reductase"/>
    <property type="match status" value="1"/>
</dbReference>
<dbReference type="InterPro" id="IPR004554">
    <property type="entry name" value="HMG_CoA_Rdtase_eu_arc"/>
</dbReference>
<keyword evidence="9 12" id="KW-0472">Membrane</keyword>
<evidence type="ECO:0000256" key="7">
    <source>
        <dbReference type="ARBA" id="ARBA00022989"/>
    </source>
</evidence>
<dbReference type="SUPFAM" id="SSF56542">
    <property type="entry name" value="Substrate-binding domain of HMG-CoA reductase"/>
    <property type="match status" value="1"/>
</dbReference>
<dbReference type="NCBIfam" id="TIGR00920">
    <property type="entry name" value="2A060605"/>
    <property type="match status" value="1"/>
</dbReference>
<keyword evidence="4 12" id="KW-0812">Transmembrane</keyword>
<dbReference type="PROSITE" id="PS50156">
    <property type="entry name" value="SSD"/>
    <property type="match status" value="1"/>
</dbReference>
<dbReference type="GO" id="GO:0016126">
    <property type="term" value="P:sterol biosynthetic process"/>
    <property type="evidence" value="ECO:0007669"/>
    <property type="project" value="TreeGrafter"/>
</dbReference>
<sequence length="937" mass="103236">MVKTGHLFRAHGEFCASHPWEVIVALITFTACMFSVDKGSSSANDPLINPTIKPIQMRQCHGWRESCDGFEAQYIAADVILMTIVRCSAVLYCYYQFYNLHKLGSKYILGIAGLFTVFSSFIFTSSIMNFLESDISDLKDALFFFLLLIDLSKAGILAKLALSGSNSQEVTQNIARGMEILGPAISLDTMVEALVIGVGTLSGVQRLEVLSGFAVMSVIVNYVVFMTFYPACLSLTLDLSRNCSGNKAVAVNANTETTEKQKIRDPSLIRALSEEDQKQNPIIQRVKLIMSSGLMIVHAHSRLTFSDNDDVEDSHVNVNTNPGADVKNLNMAQQMNKTESSDISDYIMRWLSISTEQIFILILLVALCIKFIFFDRDDLTNQIQRDLAKQIEDEERRKREQELENQMRKEIIAKVPPTPTIQLSSRDPSPPLQRRALFSIHEEDPLMKEAEVQTDLTAFDVFGDSDEDNPEFIESALVPVRPPRSIDECVKIMMSDEGAKSLTDEELINLVNAGGNYLPLHKIETIIEDAERGVKIRRQIIASRMGYKNGNDIFGSLSYRTYDYSKVMNACCENVLGYVEIPVGYAGPLVLDNKKYFVPMATTEGALVASTNRGCKALSYYGVRSIVEDVGMTRAPCVKFPDVVSAAQAKRWMETAENFTTIKQAFDSTSRFARLQELLISIDGPQLYIRFRAFTGDAMGMNMVSKGAENALRIVQHNFPEMQIISLSGNFCSDKKPAAINWIKGRGKRVVCESRISEEVLKNLLKTDAKTLVQCNKLKNMAGSAMAGSIGGNNAHAANMVTAIFIATGQDPAQNITSSNCSTNMELHSENPNDLYITCTMPSFEVGTVGGGTVLPGQSACLEVLGVKGAHQSHPAENSKQLARIICATVMAGELSLMAALVNSDLVKSHMKHNRSSVVVNSFSTSNRASSASIPKI</sequence>
<dbReference type="CDD" id="cd00643">
    <property type="entry name" value="HMG-CoA_reductase_classI"/>
    <property type="match status" value="1"/>
</dbReference>
<feature type="transmembrane region" description="Helical" evidence="12">
    <location>
        <begin position="183"/>
        <end position="204"/>
    </location>
</feature>
<dbReference type="GO" id="GO:0050661">
    <property type="term" value="F:NADP binding"/>
    <property type="evidence" value="ECO:0007669"/>
    <property type="project" value="InterPro"/>
</dbReference>
<name>A0A9J6BKQ2_POLVA</name>
<evidence type="ECO:0000313" key="14">
    <source>
        <dbReference type="EMBL" id="KAG5670457.1"/>
    </source>
</evidence>
<keyword evidence="7 12" id="KW-1133">Transmembrane helix</keyword>
<dbReference type="InterPro" id="IPR053958">
    <property type="entry name" value="HMGCR/SNAP/NPC1-like_SSD"/>
</dbReference>
<feature type="transmembrane region" description="Helical" evidence="12">
    <location>
        <begin position="74"/>
        <end position="95"/>
    </location>
</feature>
<dbReference type="GO" id="GO:0008299">
    <property type="term" value="P:isoprenoid biosynthetic process"/>
    <property type="evidence" value="ECO:0007669"/>
    <property type="project" value="InterPro"/>
</dbReference>
<evidence type="ECO:0000256" key="11">
    <source>
        <dbReference type="ARBA" id="ARBA00049909"/>
    </source>
</evidence>
<dbReference type="GO" id="GO:0004420">
    <property type="term" value="F:hydroxymethylglutaryl-CoA reductase (NADPH) activity"/>
    <property type="evidence" value="ECO:0007669"/>
    <property type="project" value="UniProtKB-EC"/>
</dbReference>
<dbReference type="PROSITE" id="PS00318">
    <property type="entry name" value="HMG_COA_REDUCTASE_2"/>
    <property type="match status" value="1"/>
</dbReference>
<dbReference type="PRINTS" id="PR00071">
    <property type="entry name" value="HMGCOARDTASE"/>
</dbReference>
<dbReference type="InterPro" id="IPR023076">
    <property type="entry name" value="HMG_CoA_Rdtase_CS"/>
</dbReference>
<accession>A0A9J6BKQ2</accession>
<dbReference type="Gene3D" id="1.10.3270.10">
    <property type="entry name" value="HMGR, N-terminal domain"/>
    <property type="match status" value="1"/>
</dbReference>
<dbReference type="Gene3D" id="3.90.770.10">
    <property type="entry name" value="3-hydroxy-3-methylglutaryl-coenzyme A Reductase, Chain A, domain 2"/>
    <property type="match status" value="1"/>
</dbReference>
<dbReference type="InterPro" id="IPR023282">
    <property type="entry name" value="HMG_CoA_Rdtase_N"/>
</dbReference>
<dbReference type="PROSITE" id="PS50065">
    <property type="entry name" value="HMG_COA_REDUCTASE_4"/>
    <property type="match status" value="1"/>
</dbReference>
<dbReference type="PANTHER" id="PTHR10572">
    <property type="entry name" value="3-HYDROXY-3-METHYLGLUTARYL-COENZYME A REDUCTASE"/>
    <property type="match status" value="1"/>
</dbReference>
<evidence type="ECO:0000256" key="5">
    <source>
        <dbReference type="ARBA" id="ARBA00022824"/>
    </source>
</evidence>
<comment type="catalytic activity">
    <reaction evidence="11">
        <text>(R)-mevalonate + 2 NADP(+) + CoA = (3S)-3-hydroxy-3-methylglutaryl-CoA + 2 NADPH + 2 H(+)</text>
        <dbReference type="Rhea" id="RHEA:15989"/>
        <dbReference type="ChEBI" id="CHEBI:15378"/>
        <dbReference type="ChEBI" id="CHEBI:36464"/>
        <dbReference type="ChEBI" id="CHEBI:43074"/>
        <dbReference type="ChEBI" id="CHEBI:57287"/>
        <dbReference type="ChEBI" id="CHEBI:57783"/>
        <dbReference type="ChEBI" id="CHEBI:58349"/>
        <dbReference type="EC" id="1.1.1.34"/>
    </reaction>
    <physiologicalReaction direction="right-to-left" evidence="11">
        <dbReference type="Rhea" id="RHEA:15991"/>
    </physiologicalReaction>
</comment>
<dbReference type="GO" id="GO:0005789">
    <property type="term" value="C:endoplasmic reticulum membrane"/>
    <property type="evidence" value="ECO:0007669"/>
    <property type="project" value="UniProtKB-SubCell"/>
</dbReference>
<dbReference type="InterPro" id="IPR000731">
    <property type="entry name" value="SSD"/>
</dbReference>
<keyword evidence="6 12" id="KW-0521">NADP</keyword>
<keyword evidence="15" id="KW-1185">Reference proteome</keyword>
<dbReference type="InterPro" id="IPR002202">
    <property type="entry name" value="HMG_CoA_Rdtase"/>
</dbReference>
<comment type="similarity">
    <text evidence="3 12">Belongs to the HMG-CoA reductase family.</text>
</comment>
<evidence type="ECO:0000256" key="3">
    <source>
        <dbReference type="ARBA" id="ARBA00007661"/>
    </source>
</evidence>
<dbReference type="PROSITE" id="PS51257">
    <property type="entry name" value="PROKAR_LIPOPROTEIN"/>
    <property type="match status" value="1"/>
</dbReference>
<dbReference type="EMBL" id="JADBJN010000003">
    <property type="protein sequence ID" value="KAG5670457.1"/>
    <property type="molecule type" value="Genomic_DNA"/>
</dbReference>
<evidence type="ECO:0000259" key="13">
    <source>
        <dbReference type="PROSITE" id="PS50156"/>
    </source>
</evidence>
<evidence type="ECO:0000256" key="6">
    <source>
        <dbReference type="ARBA" id="ARBA00022857"/>
    </source>
</evidence>
<feature type="transmembrane region" description="Helical" evidence="12">
    <location>
        <begin position="107"/>
        <end position="130"/>
    </location>
</feature>
<dbReference type="FunFam" id="3.30.70.420:FF:000001">
    <property type="entry name" value="3-hydroxy-3-methylglutaryl coenzyme A reductase"/>
    <property type="match status" value="1"/>
</dbReference>
<protein>
    <recommendedName>
        <fullName evidence="12">3-hydroxy-3-methylglutaryl coenzyme A reductase</fullName>
        <shortName evidence="12">HMG-CoA reductase</shortName>
        <ecNumber evidence="12">1.1.1.34</ecNumber>
    </recommendedName>
</protein>
<feature type="transmembrane region" description="Helical" evidence="12">
    <location>
        <begin position="142"/>
        <end position="162"/>
    </location>
</feature>
<reference evidence="14" key="1">
    <citation type="submission" date="2021-03" db="EMBL/GenBank/DDBJ databases">
        <title>Chromosome level genome of the anhydrobiotic midge Polypedilum vanderplanki.</title>
        <authorList>
            <person name="Yoshida Y."/>
            <person name="Kikawada T."/>
            <person name="Gusev O."/>
        </authorList>
    </citation>
    <scope>NUCLEOTIDE SEQUENCE</scope>
    <source>
        <strain evidence="14">NIAS01</strain>
        <tissue evidence="14">Whole body or cell culture</tissue>
    </source>
</reference>
<dbReference type="NCBIfam" id="TIGR00533">
    <property type="entry name" value="HMG_CoA_R_NADP"/>
    <property type="match status" value="1"/>
</dbReference>
<dbReference type="GO" id="GO:0005778">
    <property type="term" value="C:peroxisomal membrane"/>
    <property type="evidence" value="ECO:0007669"/>
    <property type="project" value="TreeGrafter"/>
</dbReference>
<comment type="subcellular location">
    <subcellularLocation>
        <location evidence="1 12">Endoplasmic reticulum membrane</location>
        <topology evidence="1 12">Multi-pass membrane protein</topology>
    </subcellularLocation>
</comment>
<feature type="transmembrane region" description="Helical" evidence="12">
    <location>
        <begin position="210"/>
        <end position="232"/>
    </location>
</feature>
<dbReference type="InterPro" id="IPR023074">
    <property type="entry name" value="HMG_CoA_Rdtase_cat_sf"/>
</dbReference>
<dbReference type="GO" id="GO:0015936">
    <property type="term" value="P:coenzyme A metabolic process"/>
    <property type="evidence" value="ECO:0007669"/>
    <property type="project" value="InterPro"/>
</dbReference>
<dbReference type="InterPro" id="IPR004816">
    <property type="entry name" value="HMG_CoA_Rdtase_metazoan"/>
</dbReference>
<dbReference type="PANTHER" id="PTHR10572:SF24">
    <property type="entry name" value="3-HYDROXY-3-METHYLGLUTARYL-COENZYME A REDUCTASE"/>
    <property type="match status" value="1"/>
</dbReference>
<dbReference type="EC" id="1.1.1.34" evidence="12"/>
<dbReference type="OrthoDB" id="310654at2759"/>
<dbReference type="PROSITE" id="PS01192">
    <property type="entry name" value="HMG_COA_REDUCTASE_3"/>
    <property type="match status" value="1"/>
</dbReference>
<evidence type="ECO:0000256" key="1">
    <source>
        <dbReference type="ARBA" id="ARBA00004477"/>
    </source>
</evidence>
<proteinExistence type="inferred from homology"/>
<evidence type="ECO:0000256" key="9">
    <source>
        <dbReference type="ARBA" id="ARBA00023136"/>
    </source>
</evidence>
<keyword evidence="5 12" id="KW-0256">Endoplasmic reticulum</keyword>
<keyword evidence="8 12" id="KW-0560">Oxidoreductase</keyword>
<dbReference type="SUPFAM" id="SSF55035">
    <property type="entry name" value="NAD-binding domain of HMG-CoA reductase"/>
    <property type="match status" value="1"/>
</dbReference>
<evidence type="ECO:0000256" key="10">
    <source>
        <dbReference type="ARBA" id="ARBA00023180"/>
    </source>
</evidence>
<dbReference type="PROSITE" id="PS00066">
    <property type="entry name" value="HMG_COA_REDUCTASE_1"/>
    <property type="match status" value="1"/>
</dbReference>
<comment type="caution">
    <text evidence="14">The sequence shown here is derived from an EMBL/GenBank/DDBJ whole genome shotgun (WGS) entry which is preliminary data.</text>
</comment>
<feature type="domain" description="SSD" evidence="13">
    <location>
        <begin position="78"/>
        <end position="235"/>
    </location>
</feature>
<evidence type="ECO:0000256" key="12">
    <source>
        <dbReference type="RuleBase" id="RU361219"/>
    </source>
</evidence>
<keyword evidence="10" id="KW-0325">Glycoprotein</keyword>
<comment type="pathway">
    <text evidence="2 12">Metabolic intermediate biosynthesis; (R)-mevalonate biosynthesis; (R)-mevalonate from acetyl-CoA: step 3/3.</text>
</comment>
<dbReference type="AlphaFoldDB" id="A0A9J6BKQ2"/>
<evidence type="ECO:0000256" key="8">
    <source>
        <dbReference type="ARBA" id="ARBA00023002"/>
    </source>
</evidence>
<organism evidence="14 15">
    <name type="scientific">Polypedilum vanderplanki</name>
    <name type="common">Sleeping chironomid midge</name>
    <dbReference type="NCBI Taxonomy" id="319348"/>
    <lineage>
        <taxon>Eukaryota</taxon>
        <taxon>Metazoa</taxon>
        <taxon>Ecdysozoa</taxon>
        <taxon>Arthropoda</taxon>
        <taxon>Hexapoda</taxon>
        <taxon>Insecta</taxon>
        <taxon>Pterygota</taxon>
        <taxon>Neoptera</taxon>
        <taxon>Endopterygota</taxon>
        <taxon>Diptera</taxon>
        <taxon>Nematocera</taxon>
        <taxon>Chironomoidea</taxon>
        <taxon>Chironomidae</taxon>
        <taxon>Chironominae</taxon>
        <taxon>Polypedilum</taxon>
        <taxon>Polypedilum</taxon>
    </lineage>
</organism>
<dbReference type="InterPro" id="IPR009023">
    <property type="entry name" value="HMG_CoA_Rdtase_NAD(P)-bd_sf"/>
</dbReference>
<evidence type="ECO:0000256" key="4">
    <source>
        <dbReference type="ARBA" id="ARBA00022692"/>
    </source>
</evidence>
<evidence type="ECO:0000313" key="15">
    <source>
        <dbReference type="Proteomes" id="UP001107558"/>
    </source>
</evidence>